<evidence type="ECO:0000313" key="1">
    <source>
        <dbReference type="EMBL" id="VDP67290.1"/>
    </source>
</evidence>
<dbReference type="AlphaFoldDB" id="A0A183PKR4"/>
<dbReference type="EMBL" id="UZAL01035258">
    <property type="protein sequence ID" value="VDP67290.1"/>
    <property type="molecule type" value="Genomic_DNA"/>
</dbReference>
<keyword evidence="2" id="KW-1185">Reference proteome</keyword>
<accession>A0A183PKR4</accession>
<evidence type="ECO:0000313" key="2">
    <source>
        <dbReference type="Proteomes" id="UP000269396"/>
    </source>
</evidence>
<proteinExistence type="predicted"/>
<gene>
    <name evidence="1" type="ORF">SMTD_LOCUS14950</name>
</gene>
<name>A0A183PKR4_9TREM</name>
<sequence length="59" mass="6555">MSIEAEMLLVLSPSVGNLISICLQMSERSDGISLDRQNPKTASSKNLKQDYKHYATEVI</sequence>
<organism evidence="1 2">
    <name type="scientific">Schistosoma mattheei</name>
    <dbReference type="NCBI Taxonomy" id="31246"/>
    <lineage>
        <taxon>Eukaryota</taxon>
        <taxon>Metazoa</taxon>
        <taxon>Spiralia</taxon>
        <taxon>Lophotrochozoa</taxon>
        <taxon>Platyhelminthes</taxon>
        <taxon>Trematoda</taxon>
        <taxon>Digenea</taxon>
        <taxon>Strigeidida</taxon>
        <taxon>Schistosomatoidea</taxon>
        <taxon>Schistosomatidae</taxon>
        <taxon>Schistosoma</taxon>
    </lineage>
</organism>
<dbReference type="Proteomes" id="UP000269396">
    <property type="component" value="Unassembled WGS sequence"/>
</dbReference>
<protein>
    <submittedName>
        <fullName evidence="1">Uncharacterized protein</fullName>
    </submittedName>
</protein>
<reference evidence="1 2" key="1">
    <citation type="submission" date="2018-11" db="EMBL/GenBank/DDBJ databases">
        <authorList>
            <consortium name="Pathogen Informatics"/>
        </authorList>
    </citation>
    <scope>NUCLEOTIDE SEQUENCE [LARGE SCALE GENOMIC DNA]</scope>
    <source>
        <strain>Denwood</strain>
        <strain evidence="2">Zambia</strain>
    </source>
</reference>